<comment type="caution">
    <text evidence="2">The sequence shown here is derived from an EMBL/GenBank/DDBJ whole genome shotgun (WGS) entry which is preliminary data.</text>
</comment>
<gene>
    <name evidence="2" type="ORF">BVG16_28850</name>
</gene>
<keyword evidence="1" id="KW-0812">Transmembrane</keyword>
<dbReference type="Proteomes" id="UP000190188">
    <property type="component" value="Unassembled WGS sequence"/>
</dbReference>
<feature type="transmembrane region" description="Helical" evidence="1">
    <location>
        <begin position="151"/>
        <end position="176"/>
    </location>
</feature>
<dbReference type="RefSeq" id="WP_078502657.1">
    <property type="nucleotide sequence ID" value="NZ_MSZX01000017.1"/>
</dbReference>
<sequence>MGEFFKNIKGQVFEFFVILLIPLILYKSFYPYKFGELHKMIFDKYKSIEIILEFIVYSLLFYSIVVSGIFLFITVIKKPIEMIYSSRYKWNREGALYFISSYHRFFRGSLDRVSFIYRWTIITLGYLYVINQKISHNIWLLSKSYYESLGGFLKFILLFPGSFLGLILLMSIYGIFSMVANRYLLPQSNQNLKESQEA</sequence>
<dbReference type="EMBL" id="MSZX01000017">
    <property type="protein sequence ID" value="OPA73472.1"/>
    <property type="molecule type" value="Genomic_DNA"/>
</dbReference>
<name>A0A1T2X0V1_9BACL</name>
<proteinExistence type="predicted"/>
<keyword evidence="1" id="KW-1133">Transmembrane helix</keyword>
<feature type="transmembrane region" description="Helical" evidence="1">
    <location>
        <begin position="50"/>
        <end position="76"/>
    </location>
</feature>
<evidence type="ECO:0000313" key="2">
    <source>
        <dbReference type="EMBL" id="OPA73472.1"/>
    </source>
</evidence>
<feature type="transmembrane region" description="Helical" evidence="1">
    <location>
        <begin position="115"/>
        <end position="131"/>
    </location>
</feature>
<reference evidence="2 3" key="1">
    <citation type="submission" date="2017-01" db="EMBL/GenBank/DDBJ databases">
        <title>Genome analysis of Paenibacillus selenitrireducens ES3-24.</title>
        <authorList>
            <person name="Xu D."/>
            <person name="Yao R."/>
            <person name="Zheng S."/>
        </authorList>
    </citation>
    <scope>NUCLEOTIDE SEQUENCE [LARGE SCALE GENOMIC DNA]</scope>
    <source>
        <strain evidence="2 3">ES3-24</strain>
    </source>
</reference>
<dbReference type="AlphaFoldDB" id="A0A1T2X0V1"/>
<evidence type="ECO:0000256" key="1">
    <source>
        <dbReference type="SAM" id="Phobius"/>
    </source>
</evidence>
<protein>
    <submittedName>
        <fullName evidence="2">Uncharacterized protein</fullName>
    </submittedName>
</protein>
<keyword evidence="3" id="KW-1185">Reference proteome</keyword>
<feature type="transmembrane region" description="Helical" evidence="1">
    <location>
        <begin position="12"/>
        <end position="30"/>
    </location>
</feature>
<evidence type="ECO:0000313" key="3">
    <source>
        <dbReference type="Proteomes" id="UP000190188"/>
    </source>
</evidence>
<organism evidence="2 3">
    <name type="scientific">Paenibacillus selenitireducens</name>
    <dbReference type="NCBI Taxonomy" id="1324314"/>
    <lineage>
        <taxon>Bacteria</taxon>
        <taxon>Bacillati</taxon>
        <taxon>Bacillota</taxon>
        <taxon>Bacilli</taxon>
        <taxon>Bacillales</taxon>
        <taxon>Paenibacillaceae</taxon>
        <taxon>Paenibacillus</taxon>
    </lineage>
</organism>
<keyword evidence="1" id="KW-0472">Membrane</keyword>
<accession>A0A1T2X0V1</accession>